<keyword evidence="2" id="KW-1185">Reference proteome</keyword>
<dbReference type="AlphaFoldDB" id="W7XC87"/>
<gene>
    <name evidence="1" type="ORF">TTHERM_001256493</name>
</gene>
<dbReference type="RefSeq" id="XP_012652431.1">
    <property type="nucleotide sequence ID" value="XM_012796977.1"/>
</dbReference>
<proteinExistence type="predicted"/>
<evidence type="ECO:0000313" key="1">
    <source>
        <dbReference type="EMBL" id="EWS75032.1"/>
    </source>
</evidence>
<organism evidence="1 2">
    <name type="scientific">Tetrahymena thermophila (strain SB210)</name>
    <dbReference type="NCBI Taxonomy" id="312017"/>
    <lineage>
        <taxon>Eukaryota</taxon>
        <taxon>Sar</taxon>
        <taxon>Alveolata</taxon>
        <taxon>Ciliophora</taxon>
        <taxon>Intramacronucleata</taxon>
        <taxon>Oligohymenophorea</taxon>
        <taxon>Hymenostomatida</taxon>
        <taxon>Tetrahymenina</taxon>
        <taxon>Tetrahymenidae</taxon>
        <taxon>Tetrahymena</taxon>
    </lineage>
</organism>
<dbReference type="KEGG" id="tet:TTHERM_001256493"/>
<accession>W7XC87</accession>
<sequence>MRLEIFFNGSNKKVNKQIEQIKLSSIQKKIQYKFIFFFIQTNFRIKFVIAQRFQYERKPLHPLSKSKAIQRESFFKNDGKIKISCIYLSLQKIFLFVVYKKQIFLTCICSQKKFKKNKKKNKNSISSNIGLKQTSNHFQFQLKPILEFINNMVFKSQVHIFNTIVMNYFYFKVKTVKKSLIFD</sequence>
<protein>
    <submittedName>
        <fullName evidence="1">Uncharacterized protein</fullName>
    </submittedName>
</protein>
<reference evidence="2" key="1">
    <citation type="journal article" date="2006" name="PLoS Biol.">
        <title>Macronuclear genome sequence of the ciliate Tetrahymena thermophila, a model eukaryote.</title>
        <authorList>
            <person name="Eisen J.A."/>
            <person name="Coyne R.S."/>
            <person name="Wu M."/>
            <person name="Wu D."/>
            <person name="Thiagarajan M."/>
            <person name="Wortman J.R."/>
            <person name="Badger J.H."/>
            <person name="Ren Q."/>
            <person name="Amedeo P."/>
            <person name="Jones K.M."/>
            <person name="Tallon L.J."/>
            <person name="Delcher A.L."/>
            <person name="Salzberg S.L."/>
            <person name="Silva J.C."/>
            <person name="Haas B.J."/>
            <person name="Majoros W.H."/>
            <person name="Farzad M."/>
            <person name="Carlton J.M."/>
            <person name="Smith R.K. Jr."/>
            <person name="Garg J."/>
            <person name="Pearlman R.E."/>
            <person name="Karrer K.M."/>
            <person name="Sun L."/>
            <person name="Manning G."/>
            <person name="Elde N.C."/>
            <person name="Turkewitz A.P."/>
            <person name="Asai D.J."/>
            <person name="Wilkes D.E."/>
            <person name="Wang Y."/>
            <person name="Cai H."/>
            <person name="Collins K."/>
            <person name="Stewart B.A."/>
            <person name="Lee S.R."/>
            <person name="Wilamowska K."/>
            <person name="Weinberg Z."/>
            <person name="Ruzzo W.L."/>
            <person name="Wloga D."/>
            <person name="Gaertig J."/>
            <person name="Frankel J."/>
            <person name="Tsao C.-C."/>
            <person name="Gorovsky M.A."/>
            <person name="Keeling P.J."/>
            <person name="Waller R.F."/>
            <person name="Patron N.J."/>
            <person name="Cherry J.M."/>
            <person name="Stover N.A."/>
            <person name="Krieger C.J."/>
            <person name="del Toro C."/>
            <person name="Ryder H.F."/>
            <person name="Williamson S.C."/>
            <person name="Barbeau R.A."/>
            <person name="Hamilton E.P."/>
            <person name="Orias E."/>
        </authorList>
    </citation>
    <scope>NUCLEOTIDE SEQUENCE [LARGE SCALE GENOMIC DNA]</scope>
    <source>
        <strain evidence="2">SB210</strain>
    </source>
</reference>
<name>W7XC87_TETTS</name>
<dbReference type="InParanoid" id="W7XC87"/>
<dbReference type="GeneID" id="24442028"/>
<dbReference type="Proteomes" id="UP000009168">
    <property type="component" value="Unassembled WGS sequence"/>
</dbReference>
<evidence type="ECO:0000313" key="2">
    <source>
        <dbReference type="Proteomes" id="UP000009168"/>
    </source>
</evidence>
<dbReference type="EMBL" id="GG662730">
    <property type="protein sequence ID" value="EWS75032.1"/>
    <property type="molecule type" value="Genomic_DNA"/>
</dbReference>